<keyword evidence="7" id="KW-0472">Membrane</keyword>
<feature type="compositionally biased region" description="Pro residues" evidence="11">
    <location>
        <begin position="9"/>
        <end position="22"/>
    </location>
</feature>
<evidence type="ECO:0000313" key="15">
    <source>
        <dbReference type="Proteomes" id="UP001159641"/>
    </source>
</evidence>
<dbReference type="SMART" id="SM00184">
    <property type="entry name" value="RING"/>
    <property type="match status" value="1"/>
</dbReference>
<evidence type="ECO:0000259" key="13">
    <source>
        <dbReference type="PROSITE" id="PS50089"/>
    </source>
</evidence>
<feature type="signal peptide" evidence="12">
    <location>
        <begin position="1"/>
        <end position="38"/>
    </location>
</feature>
<dbReference type="FunFam" id="3.50.30.30:FF:000031">
    <property type="entry name" value="RING finger protein 215"/>
    <property type="match status" value="1"/>
</dbReference>
<gene>
    <name evidence="14" type="ORF">J1605_009911</name>
</gene>
<feature type="region of interest" description="Disordered" evidence="11">
    <location>
        <begin position="1"/>
        <end position="22"/>
    </location>
</feature>
<keyword evidence="5" id="KW-0862">Zinc</keyword>
<name>A0AB34GUA8_ESCRO</name>
<dbReference type="EMBL" id="JAIQCJ010002099">
    <property type="protein sequence ID" value="KAJ8782712.1"/>
    <property type="molecule type" value="Genomic_DNA"/>
</dbReference>
<dbReference type="InterPro" id="IPR051073">
    <property type="entry name" value="ZNRF3_Arkadia_E3_ligases"/>
</dbReference>
<dbReference type="AlphaFoldDB" id="A0AB34GUA8"/>
<dbReference type="PROSITE" id="PS50089">
    <property type="entry name" value="ZF_RING_2"/>
    <property type="match status" value="1"/>
</dbReference>
<evidence type="ECO:0000256" key="2">
    <source>
        <dbReference type="ARBA" id="ARBA00022692"/>
    </source>
</evidence>
<evidence type="ECO:0000256" key="1">
    <source>
        <dbReference type="ARBA" id="ARBA00004141"/>
    </source>
</evidence>
<keyword evidence="2" id="KW-0812">Transmembrane</keyword>
<keyword evidence="15" id="KW-1185">Reference proteome</keyword>
<evidence type="ECO:0000256" key="10">
    <source>
        <dbReference type="PROSITE-ProRule" id="PRU00175"/>
    </source>
</evidence>
<organism evidence="14 15">
    <name type="scientific">Eschrichtius robustus</name>
    <name type="common">California gray whale</name>
    <name type="synonym">Eschrichtius gibbosus</name>
    <dbReference type="NCBI Taxonomy" id="9764"/>
    <lineage>
        <taxon>Eukaryota</taxon>
        <taxon>Metazoa</taxon>
        <taxon>Chordata</taxon>
        <taxon>Craniata</taxon>
        <taxon>Vertebrata</taxon>
        <taxon>Euteleostomi</taxon>
        <taxon>Mammalia</taxon>
        <taxon>Eutheria</taxon>
        <taxon>Laurasiatheria</taxon>
        <taxon>Artiodactyla</taxon>
        <taxon>Whippomorpha</taxon>
        <taxon>Cetacea</taxon>
        <taxon>Mysticeti</taxon>
        <taxon>Eschrichtiidae</taxon>
        <taxon>Eschrichtius</taxon>
    </lineage>
</organism>
<evidence type="ECO:0000313" key="14">
    <source>
        <dbReference type="EMBL" id="KAJ8782712.1"/>
    </source>
</evidence>
<dbReference type="GO" id="GO:0008270">
    <property type="term" value="F:zinc ion binding"/>
    <property type="evidence" value="ECO:0007669"/>
    <property type="project" value="UniProtKB-KW"/>
</dbReference>
<comment type="caution">
    <text evidence="14">The sequence shown here is derived from an EMBL/GenBank/DDBJ whole genome shotgun (WGS) entry which is preliminary data.</text>
</comment>
<dbReference type="GO" id="GO:0016020">
    <property type="term" value="C:membrane"/>
    <property type="evidence" value="ECO:0007669"/>
    <property type="project" value="UniProtKB-SubCell"/>
</dbReference>
<keyword evidence="3" id="KW-0479">Metal-binding</keyword>
<evidence type="ECO:0000256" key="7">
    <source>
        <dbReference type="ARBA" id="ARBA00023136"/>
    </source>
</evidence>
<evidence type="ECO:0000256" key="4">
    <source>
        <dbReference type="ARBA" id="ARBA00022771"/>
    </source>
</evidence>
<dbReference type="Gene3D" id="3.30.40.10">
    <property type="entry name" value="Zinc/RING finger domain, C3HC4 (zinc finger)"/>
    <property type="match status" value="1"/>
</dbReference>
<evidence type="ECO:0000256" key="9">
    <source>
        <dbReference type="ARBA" id="ARBA00074611"/>
    </source>
</evidence>
<dbReference type="CDD" id="cd16670">
    <property type="entry name" value="RING-H2_RNF215"/>
    <property type="match status" value="1"/>
</dbReference>
<keyword evidence="4 10" id="KW-0863">Zinc-finger</keyword>
<comment type="subcellular location">
    <subcellularLocation>
        <location evidence="1">Membrane</location>
        <topology evidence="1">Multi-pass membrane protein</topology>
    </subcellularLocation>
</comment>
<dbReference type="Proteomes" id="UP001159641">
    <property type="component" value="Unassembled WGS sequence"/>
</dbReference>
<evidence type="ECO:0000256" key="5">
    <source>
        <dbReference type="ARBA" id="ARBA00022833"/>
    </source>
</evidence>
<dbReference type="InterPro" id="IPR001841">
    <property type="entry name" value="Znf_RING"/>
</dbReference>
<evidence type="ECO:0000256" key="8">
    <source>
        <dbReference type="ARBA" id="ARBA00023180"/>
    </source>
</evidence>
<evidence type="ECO:0000256" key="6">
    <source>
        <dbReference type="ARBA" id="ARBA00022989"/>
    </source>
</evidence>
<keyword evidence="8" id="KW-0325">Glycoprotein</keyword>
<proteinExistence type="predicted"/>
<dbReference type="Pfam" id="PF13639">
    <property type="entry name" value="zf-RING_2"/>
    <property type="match status" value="1"/>
</dbReference>
<keyword evidence="12" id="KW-0732">Signal</keyword>
<dbReference type="PANTHER" id="PTHR16200">
    <property type="entry name" value="RING ZINC FINGER"/>
    <property type="match status" value="1"/>
</dbReference>
<evidence type="ECO:0000256" key="12">
    <source>
        <dbReference type="SAM" id="SignalP"/>
    </source>
</evidence>
<reference evidence="14 15" key="1">
    <citation type="submission" date="2022-11" db="EMBL/GenBank/DDBJ databases">
        <title>Whole genome sequence of Eschrichtius robustus ER-17-0199.</title>
        <authorList>
            <person name="Bruniche-Olsen A."/>
            <person name="Black A.N."/>
            <person name="Fields C.J."/>
            <person name="Walden K."/>
            <person name="Dewoody J.A."/>
        </authorList>
    </citation>
    <scope>NUCLEOTIDE SEQUENCE [LARGE SCALE GENOMIC DNA]</scope>
    <source>
        <strain evidence="14">ER-17-0199</strain>
        <tissue evidence="14">Blubber</tissue>
    </source>
</reference>
<feature type="chain" id="PRO_5044321445" description="RING finger protein 215" evidence="12">
    <location>
        <begin position="39"/>
        <end position="402"/>
    </location>
</feature>
<evidence type="ECO:0000256" key="3">
    <source>
        <dbReference type="ARBA" id="ARBA00022723"/>
    </source>
</evidence>
<dbReference type="InterPro" id="IPR013083">
    <property type="entry name" value="Znf_RING/FYVE/PHD"/>
</dbReference>
<accession>A0AB34GUA8</accession>
<feature type="domain" description="RING-type" evidence="13">
    <location>
        <begin position="350"/>
        <end position="391"/>
    </location>
</feature>
<dbReference type="SUPFAM" id="SSF57850">
    <property type="entry name" value="RING/U-box"/>
    <property type="match status" value="1"/>
</dbReference>
<keyword evidence="6" id="KW-1133">Transmembrane helix</keyword>
<sequence>MGPAARPAPRSPPPPPPPPPPSPLLLLLSLLPFWLGLAGPGAAADGSEPTARAGRGGARAVRVDVRLPREDALLLEGVRIGPEADPALPLGGRLLLMDIVDAEQEVPVEGWIAVAYVGKEQEAQIHQESQDSGPQGYPKALVQQVQGVYVERGLEEGFSRQLLEPDYQMRRALFLGASALLLLILNHNVVRELDISQLLLRPVIVLHYSSNVTKLLEALLQRTQATAEITSGESLSANIEWKLTLWTTCGLSKDSYGGWQDLVCLGGSRAQEQKPLQQLWNTILLVAMLLCTGLVVQAQRQASRQSQREPRGQVDLLKRRVVQRLASLKTRRCRLGRAAQGPPEPGAETCAVCLDYFCNKQWLRVLPCKHEFHRDCVDPWLMLQQTCPLCKFNVLGNRYSDD</sequence>
<protein>
    <recommendedName>
        <fullName evidence="9">RING finger protein 215</fullName>
    </recommendedName>
</protein>
<dbReference type="FunFam" id="3.30.40.10:FF:000315">
    <property type="entry name" value="RING finger protein 215"/>
    <property type="match status" value="1"/>
</dbReference>
<dbReference type="Gene3D" id="3.50.30.30">
    <property type="match status" value="1"/>
</dbReference>
<evidence type="ECO:0000256" key="11">
    <source>
        <dbReference type="SAM" id="MobiDB-lite"/>
    </source>
</evidence>